<evidence type="ECO:0000256" key="14">
    <source>
        <dbReference type="ARBA" id="ARBA00023288"/>
    </source>
</evidence>
<comment type="similarity">
    <text evidence="2">Belongs to the BexD/CtrA/VexA family.</text>
</comment>
<evidence type="ECO:0000313" key="18">
    <source>
        <dbReference type="EMBL" id="NDJ16741.1"/>
    </source>
</evidence>
<feature type="domain" description="Soluble ligand binding" evidence="16">
    <location>
        <begin position="303"/>
        <end position="337"/>
    </location>
</feature>
<dbReference type="Pfam" id="PF10531">
    <property type="entry name" value="SLBB"/>
    <property type="match status" value="2"/>
</dbReference>
<dbReference type="GO" id="GO:0006811">
    <property type="term" value="P:monoatomic ion transport"/>
    <property type="evidence" value="ECO:0007669"/>
    <property type="project" value="UniProtKB-KW"/>
</dbReference>
<keyword evidence="9" id="KW-0406">Ion transport</keyword>
<dbReference type="Gene3D" id="3.10.560.10">
    <property type="entry name" value="Outer membrane lipoprotein wza domain like"/>
    <property type="match status" value="3"/>
</dbReference>
<keyword evidence="12" id="KW-0564">Palmitate</keyword>
<keyword evidence="4" id="KW-1134">Transmembrane beta strand</keyword>
<evidence type="ECO:0000256" key="1">
    <source>
        <dbReference type="ARBA" id="ARBA00004571"/>
    </source>
</evidence>
<evidence type="ECO:0000256" key="10">
    <source>
        <dbReference type="ARBA" id="ARBA00023114"/>
    </source>
</evidence>
<protein>
    <submittedName>
        <fullName evidence="18">Sugar ABC transporter substrate-binding protein</fullName>
    </submittedName>
</protein>
<accession>A0A8J7Z222</accession>
<name>A0A8J7Z222_9CYAN</name>
<evidence type="ECO:0000256" key="2">
    <source>
        <dbReference type="ARBA" id="ARBA00009450"/>
    </source>
</evidence>
<dbReference type="InterPro" id="IPR054765">
    <property type="entry name" value="SLBB_dom"/>
</dbReference>
<evidence type="ECO:0000256" key="12">
    <source>
        <dbReference type="ARBA" id="ARBA00023139"/>
    </source>
</evidence>
<evidence type="ECO:0000256" key="11">
    <source>
        <dbReference type="ARBA" id="ARBA00023136"/>
    </source>
</evidence>
<keyword evidence="5" id="KW-0762">Sugar transport</keyword>
<keyword evidence="8" id="KW-0625">Polysaccharide transport</keyword>
<evidence type="ECO:0000256" key="4">
    <source>
        <dbReference type="ARBA" id="ARBA00022452"/>
    </source>
</evidence>
<gene>
    <name evidence="18" type="ORF">GS601_05465</name>
</gene>
<evidence type="ECO:0000256" key="6">
    <source>
        <dbReference type="ARBA" id="ARBA00022692"/>
    </source>
</evidence>
<sequence length="499" mass="51587">MIELSAVRKVSLKGSTAKFSGSWMVAMVLGLTGVAAPAIAQTAPPGSGALPPSNIPAPISAPASAPVVDQSYLLGAGDKIKLDVFGVPEYSGEYQVLADGSLNLPLAGSVRVGGLTLRQASSAIESRYQEWLTRPVVTVSLMSSRPVQIAVSGEVTRPGAYATSLAEAGAPTLTKMLQLAGGLTQSADIQRVQILRRLPGTNAGTTPITVNLQALLKSGDLSQDIQLRDGDSILVPAAAATTAMGNDFAGTTLESSNNEPIDIIVAGEVNRPGPHSVVGEQVPVGDAAANGQTAVAAKVKAPTVTRAIQIAGGITERADIRDIEVKRTARDGSEQSIKVNLMNLLKAGDAKQDVRLQQGDRIVIPTAVALSPEDAATVSRASFSPDSITVNVVGEVGKPGQIQVPPNTPMNQAILAAGGFVTSSRKSRVEFLRLQPNGTVDRRQLAVDFKQGINSANNPALRNNDTIVVGKNGLATLGGVLGTVLNPLGSVFGIFNLFR</sequence>
<keyword evidence="11" id="KW-0472">Membrane</keyword>
<reference evidence="18" key="1">
    <citation type="submission" date="2019-12" db="EMBL/GenBank/DDBJ databases">
        <title>High-Quality draft genome sequences of three cyanobacteria isolated from the limestone walls of the Old Cathedral of Coimbra.</title>
        <authorList>
            <person name="Tiago I."/>
            <person name="Soares F."/>
            <person name="Portugal A."/>
        </authorList>
    </citation>
    <scope>NUCLEOTIDE SEQUENCE</scope>
    <source>
        <strain evidence="18">A</strain>
    </source>
</reference>
<dbReference type="InterPro" id="IPR019554">
    <property type="entry name" value="Soluble_ligand-bd"/>
</dbReference>
<evidence type="ECO:0000256" key="9">
    <source>
        <dbReference type="ARBA" id="ARBA00023065"/>
    </source>
</evidence>
<feature type="domain" description="Soluble ligand binding" evidence="16">
    <location>
        <begin position="390"/>
        <end position="440"/>
    </location>
</feature>
<keyword evidence="3" id="KW-0813">Transport</keyword>
<comment type="subcellular location">
    <subcellularLocation>
        <location evidence="1">Cell outer membrane</location>
        <topology evidence="1">Multi-pass membrane protein</topology>
    </subcellularLocation>
</comment>
<evidence type="ECO:0000256" key="13">
    <source>
        <dbReference type="ARBA" id="ARBA00023237"/>
    </source>
</evidence>
<keyword evidence="7" id="KW-0732">Signal</keyword>
<evidence type="ECO:0000256" key="3">
    <source>
        <dbReference type="ARBA" id="ARBA00022448"/>
    </source>
</evidence>
<keyword evidence="19" id="KW-1185">Reference proteome</keyword>
<evidence type="ECO:0000259" key="17">
    <source>
        <dbReference type="Pfam" id="PF22461"/>
    </source>
</evidence>
<comment type="caution">
    <text evidence="18">The sequence shown here is derived from an EMBL/GenBank/DDBJ whole genome shotgun (WGS) entry which is preliminary data.</text>
</comment>
<dbReference type="GO" id="GO:0015159">
    <property type="term" value="F:polysaccharide transmembrane transporter activity"/>
    <property type="evidence" value="ECO:0007669"/>
    <property type="project" value="InterPro"/>
</dbReference>
<keyword evidence="13" id="KW-0998">Cell outer membrane</keyword>
<dbReference type="PANTHER" id="PTHR33619:SF3">
    <property type="entry name" value="POLYSACCHARIDE EXPORT PROTEIN GFCE-RELATED"/>
    <property type="match status" value="1"/>
</dbReference>
<evidence type="ECO:0000256" key="7">
    <source>
        <dbReference type="ARBA" id="ARBA00022729"/>
    </source>
</evidence>
<dbReference type="Pfam" id="PF22461">
    <property type="entry name" value="SLBB_2"/>
    <property type="match status" value="1"/>
</dbReference>
<dbReference type="GO" id="GO:0015288">
    <property type="term" value="F:porin activity"/>
    <property type="evidence" value="ECO:0007669"/>
    <property type="project" value="UniProtKB-KW"/>
</dbReference>
<dbReference type="EMBL" id="WVIE01000005">
    <property type="protein sequence ID" value="NDJ16741.1"/>
    <property type="molecule type" value="Genomic_DNA"/>
</dbReference>
<dbReference type="Gene3D" id="3.30.1950.10">
    <property type="entry name" value="wza like domain"/>
    <property type="match status" value="1"/>
</dbReference>
<dbReference type="InterPro" id="IPR003715">
    <property type="entry name" value="Poly_export_N"/>
</dbReference>
<keyword evidence="10" id="KW-0626">Porin</keyword>
<evidence type="ECO:0000256" key="5">
    <source>
        <dbReference type="ARBA" id="ARBA00022597"/>
    </source>
</evidence>
<dbReference type="GO" id="GO:0046930">
    <property type="term" value="C:pore complex"/>
    <property type="evidence" value="ECO:0007669"/>
    <property type="project" value="UniProtKB-KW"/>
</dbReference>
<dbReference type="AlphaFoldDB" id="A0A8J7Z222"/>
<keyword evidence="6" id="KW-0812">Transmembrane</keyword>
<dbReference type="Pfam" id="PF02563">
    <property type="entry name" value="Poly_export"/>
    <property type="match status" value="1"/>
</dbReference>
<dbReference type="InterPro" id="IPR049712">
    <property type="entry name" value="Poly_export"/>
</dbReference>
<feature type="domain" description="Polysaccharide export protein N-terminal" evidence="15">
    <location>
        <begin position="68"/>
        <end position="141"/>
    </location>
</feature>
<feature type="domain" description="SLBB" evidence="17">
    <location>
        <begin position="149"/>
        <end position="235"/>
    </location>
</feature>
<evidence type="ECO:0000259" key="15">
    <source>
        <dbReference type="Pfam" id="PF02563"/>
    </source>
</evidence>
<evidence type="ECO:0000256" key="8">
    <source>
        <dbReference type="ARBA" id="ARBA00023047"/>
    </source>
</evidence>
<dbReference type="Proteomes" id="UP000646053">
    <property type="component" value="Unassembled WGS sequence"/>
</dbReference>
<evidence type="ECO:0000259" key="16">
    <source>
        <dbReference type="Pfam" id="PF10531"/>
    </source>
</evidence>
<dbReference type="PANTHER" id="PTHR33619">
    <property type="entry name" value="POLYSACCHARIDE EXPORT PROTEIN GFCE-RELATED"/>
    <property type="match status" value="1"/>
</dbReference>
<proteinExistence type="inferred from homology"/>
<evidence type="ECO:0000313" key="19">
    <source>
        <dbReference type="Proteomes" id="UP000646053"/>
    </source>
</evidence>
<dbReference type="RefSeq" id="WP_162422264.1">
    <property type="nucleotide sequence ID" value="NZ_WVIE01000005.1"/>
</dbReference>
<organism evidence="18 19">
    <name type="scientific">Myxacorys almedinensis A</name>
    <dbReference type="NCBI Taxonomy" id="2690445"/>
    <lineage>
        <taxon>Bacteria</taxon>
        <taxon>Bacillati</taxon>
        <taxon>Cyanobacteriota</taxon>
        <taxon>Cyanophyceae</taxon>
        <taxon>Leptolyngbyales</taxon>
        <taxon>Leptolyngbyaceae</taxon>
        <taxon>Myxacorys</taxon>
        <taxon>Myxacorys almedinensis</taxon>
    </lineage>
</organism>
<keyword evidence="14" id="KW-0449">Lipoprotein</keyword>
<dbReference type="GO" id="GO:0009279">
    <property type="term" value="C:cell outer membrane"/>
    <property type="evidence" value="ECO:0007669"/>
    <property type="project" value="UniProtKB-SubCell"/>
</dbReference>